<name>A0ABW4WE69_9HYPH</name>
<evidence type="ECO:0000256" key="3">
    <source>
        <dbReference type="ARBA" id="ARBA00022722"/>
    </source>
</evidence>
<dbReference type="PANTHER" id="PTHR33653:SF1">
    <property type="entry name" value="RIBONUCLEASE VAPC2"/>
    <property type="match status" value="1"/>
</dbReference>
<sequence>MFLLDTNVLSEFTKKRPNRHVLTWADWAMSRHRLAIPFGAVFELQRGIESLRSRNPSRAHDLSRWLNEVLETDMIFLVMDASVARMYASMTTVPELRHLWVPSPQNHRRGPSQDLAIAATAIVYGIPVVSIDVHDFLRIHAHFELPGLFNPIEETWEVPMKRNFVTGLAKVGVRSLEAPSQHLRYCA</sequence>
<evidence type="ECO:0000313" key="9">
    <source>
        <dbReference type="EMBL" id="MFD2053672.1"/>
    </source>
</evidence>
<gene>
    <name evidence="9" type="ORF">ACFSQT_11395</name>
</gene>
<keyword evidence="4" id="KW-0479">Metal-binding</keyword>
<comment type="caution">
    <text evidence="9">The sequence shown here is derived from an EMBL/GenBank/DDBJ whole genome shotgun (WGS) entry which is preliminary data.</text>
</comment>
<dbReference type="RefSeq" id="WP_379018554.1">
    <property type="nucleotide sequence ID" value="NZ_JBHUGY010000019.1"/>
</dbReference>
<dbReference type="InterPro" id="IPR002716">
    <property type="entry name" value="PIN_dom"/>
</dbReference>
<dbReference type="Proteomes" id="UP001597349">
    <property type="component" value="Unassembled WGS sequence"/>
</dbReference>
<organism evidence="9 10">
    <name type="scientific">Mesorhizobium calcicola</name>
    <dbReference type="NCBI Taxonomy" id="1300310"/>
    <lineage>
        <taxon>Bacteria</taxon>
        <taxon>Pseudomonadati</taxon>
        <taxon>Pseudomonadota</taxon>
        <taxon>Alphaproteobacteria</taxon>
        <taxon>Hyphomicrobiales</taxon>
        <taxon>Phyllobacteriaceae</taxon>
        <taxon>Mesorhizobium</taxon>
    </lineage>
</organism>
<dbReference type="Pfam" id="PF01850">
    <property type="entry name" value="PIN"/>
    <property type="match status" value="1"/>
</dbReference>
<keyword evidence="6" id="KW-0460">Magnesium</keyword>
<dbReference type="PANTHER" id="PTHR33653">
    <property type="entry name" value="RIBONUCLEASE VAPC2"/>
    <property type="match status" value="1"/>
</dbReference>
<keyword evidence="5" id="KW-0378">Hydrolase</keyword>
<dbReference type="InterPro" id="IPR050556">
    <property type="entry name" value="Type_II_TA_system_RNase"/>
</dbReference>
<dbReference type="Gene3D" id="3.40.50.1010">
    <property type="entry name" value="5'-nuclease"/>
    <property type="match status" value="1"/>
</dbReference>
<dbReference type="EMBL" id="JBHUGY010000019">
    <property type="protein sequence ID" value="MFD2053672.1"/>
    <property type="molecule type" value="Genomic_DNA"/>
</dbReference>
<protein>
    <submittedName>
        <fullName evidence="9">PIN domain-containing protein</fullName>
    </submittedName>
</protein>
<evidence type="ECO:0000256" key="4">
    <source>
        <dbReference type="ARBA" id="ARBA00022723"/>
    </source>
</evidence>
<dbReference type="SUPFAM" id="SSF88723">
    <property type="entry name" value="PIN domain-like"/>
    <property type="match status" value="1"/>
</dbReference>
<evidence type="ECO:0000256" key="6">
    <source>
        <dbReference type="ARBA" id="ARBA00022842"/>
    </source>
</evidence>
<keyword evidence="3" id="KW-0540">Nuclease</keyword>
<feature type="domain" description="PIN" evidence="8">
    <location>
        <begin position="3"/>
        <end position="133"/>
    </location>
</feature>
<evidence type="ECO:0000256" key="2">
    <source>
        <dbReference type="ARBA" id="ARBA00022649"/>
    </source>
</evidence>
<dbReference type="InterPro" id="IPR029060">
    <property type="entry name" value="PIN-like_dom_sf"/>
</dbReference>
<keyword evidence="10" id="KW-1185">Reference proteome</keyword>
<evidence type="ECO:0000256" key="5">
    <source>
        <dbReference type="ARBA" id="ARBA00022801"/>
    </source>
</evidence>
<proteinExistence type="inferred from homology"/>
<comment type="similarity">
    <text evidence="7">Belongs to the PINc/VapC protein family.</text>
</comment>
<reference evidence="10" key="1">
    <citation type="journal article" date="2019" name="Int. J. Syst. Evol. Microbiol.">
        <title>The Global Catalogue of Microorganisms (GCM) 10K type strain sequencing project: providing services to taxonomists for standard genome sequencing and annotation.</title>
        <authorList>
            <consortium name="The Broad Institute Genomics Platform"/>
            <consortium name="The Broad Institute Genome Sequencing Center for Infectious Disease"/>
            <person name="Wu L."/>
            <person name="Ma J."/>
        </authorList>
    </citation>
    <scope>NUCLEOTIDE SEQUENCE [LARGE SCALE GENOMIC DNA]</scope>
    <source>
        <strain evidence="10">CGMCC 1.16226</strain>
    </source>
</reference>
<evidence type="ECO:0000313" key="10">
    <source>
        <dbReference type="Proteomes" id="UP001597349"/>
    </source>
</evidence>
<evidence type="ECO:0000256" key="7">
    <source>
        <dbReference type="ARBA" id="ARBA00038093"/>
    </source>
</evidence>
<accession>A0ABW4WE69</accession>
<keyword evidence="2" id="KW-1277">Toxin-antitoxin system</keyword>
<evidence type="ECO:0000256" key="1">
    <source>
        <dbReference type="ARBA" id="ARBA00001946"/>
    </source>
</evidence>
<evidence type="ECO:0000259" key="8">
    <source>
        <dbReference type="Pfam" id="PF01850"/>
    </source>
</evidence>
<comment type="cofactor">
    <cofactor evidence="1">
        <name>Mg(2+)</name>
        <dbReference type="ChEBI" id="CHEBI:18420"/>
    </cofactor>
</comment>